<comment type="similarity">
    <text evidence="1">Belongs to the transglycosylase Slt family.</text>
</comment>
<dbReference type="InterPro" id="IPR008258">
    <property type="entry name" value="Transglycosylase_SLT_dom_1"/>
</dbReference>
<feature type="compositionally biased region" description="Low complexity" evidence="3">
    <location>
        <begin position="27"/>
        <end position="37"/>
    </location>
</feature>
<sequence length="279" mass="29234">MMRLHPLLSLFGRLAAPFLVPAKTASAAARSRGQGRPSGRRVLRASLDGGEPGRKLGNYGTSARTPRARRATACLMAFLLGAGATVGANGQAAVGAHSAPSVAEAVEEASARFGVPKAWIEAVIAAESGGDPAAVSPRGAIGLMQLMPATWRELTAQLDLGGNAFDRRANILAGTAYLRRLYDRFGPGGFLAAYNAGPTRYQALLDGGRKLPAETLTYVAAVEARIARSGGAAASINRTRPQDWRASGLFVSRRPEMRDDRAGATMITLVESIDPDVQP</sequence>
<dbReference type="Proteomes" id="UP000245073">
    <property type="component" value="Unassembled WGS sequence"/>
</dbReference>
<evidence type="ECO:0000313" key="5">
    <source>
        <dbReference type="EMBL" id="PVM82094.1"/>
    </source>
</evidence>
<dbReference type="EMBL" id="QDKQ01000077">
    <property type="protein sequence ID" value="PVM82094.1"/>
    <property type="molecule type" value="Genomic_DNA"/>
</dbReference>
<name>A0A2T9JEH4_9CAUL</name>
<dbReference type="InterPro" id="IPR023346">
    <property type="entry name" value="Lysozyme-like_dom_sf"/>
</dbReference>
<evidence type="ECO:0000313" key="6">
    <source>
        <dbReference type="Proteomes" id="UP000245073"/>
    </source>
</evidence>
<evidence type="ECO:0000256" key="2">
    <source>
        <dbReference type="ARBA" id="ARBA00009387"/>
    </source>
</evidence>
<organism evidence="5 6">
    <name type="scientific">Caulobacter endophyticus</name>
    <dbReference type="NCBI Taxonomy" id="2172652"/>
    <lineage>
        <taxon>Bacteria</taxon>
        <taxon>Pseudomonadati</taxon>
        <taxon>Pseudomonadota</taxon>
        <taxon>Alphaproteobacteria</taxon>
        <taxon>Caulobacterales</taxon>
        <taxon>Caulobacteraceae</taxon>
        <taxon>Caulobacter</taxon>
    </lineage>
</organism>
<accession>A0A2T9JEH4</accession>
<comment type="caution">
    <text evidence="5">The sequence shown here is derived from an EMBL/GenBank/DDBJ whole genome shotgun (WGS) entry which is preliminary data.</text>
</comment>
<comment type="similarity">
    <text evidence="2">Belongs to the virb1 family.</text>
</comment>
<gene>
    <name evidence="5" type="ORF">DDF67_24085</name>
</gene>
<evidence type="ECO:0000259" key="4">
    <source>
        <dbReference type="Pfam" id="PF01464"/>
    </source>
</evidence>
<feature type="region of interest" description="Disordered" evidence="3">
    <location>
        <begin position="27"/>
        <end position="63"/>
    </location>
</feature>
<dbReference type="RefSeq" id="WP_109455282.1">
    <property type="nucleotide sequence ID" value="NZ_QDKQ01000077.1"/>
</dbReference>
<protein>
    <submittedName>
        <fullName evidence="5">Murein transglycosylase</fullName>
    </submittedName>
</protein>
<evidence type="ECO:0000256" key="1">
    <source>
        <dbReference type="ARBA" id="ARBA00007734"/>
    </source>
</evidence>
<dbReference type="CDD" id="cd00254">
    <property type="entry name" value="LT-like"/>
    <property type="match status" value="1"/>
</dbReference>
<dbReference type="OrthoDB" id="9801695at2"/>
<proteinExistence type="inferred from homology"/>
<evidence type="ECO:0000256" key="3">
    <source>
        <dbReference type="SAM" id="MobiDB-lite"/>
    </source>
</evidence>
<dbReference type="Pfam" id="PF01464">
    <property type="entry name" value="SLT"/>
    <property type="match status" value="1"/>
</dbReference>
<keyword evidence="6" id="KW-1185">Reference proteome</keyword>
<reference evidence="5 6" key="1">
    <citation type="submission" date="2018-04" db="EMBL/GenBank/DDBJ databases">
        <title>The genome sequence of Caulobacter sp. 744.</title>
        <authorList>
            <person name="Gao J."/>
            <person name="Sun J."/>
        </authorList>
    </citation>
    <scope>NUCLEOTIDE SEQUENCE [LARGE SCALE GENOMIC DNA]</scope>
    <source>
        <strain evidence="5 6">774</strain>
    </source>
</reference>
<dbReference type="AlphaFoldDB" id="A0A2T9JEH4"/>
<dbReference type="SUPFAM" id="SSF53955">
    <property type="entry name" value="Lysozyme-like"/>
    <property type="match status" value="1"/>
</dbReference>
<dbReference type="Gene3D" id="1.10.530.10">
    <property type="match status" value="1"/>
</dbReference>
<dbReference type="PANTHER" id="PTHR37423">
    <property type="entry name" value="SOLUBLE LYTIC MUREIN TRANSGLYCOSYLASE-RELATED"/>
    <property type="match status" value="1"/>
</dbReference>
<dbReference type="PANTHER" id="PTHR37423:SF2">
    <property type="entry name" value="MEMBRANE-BOUND LYTIC MUREIN TRANSGLYCOSYLASE C"/>
    <property type="match status" value="1"/>
</dbReference>
<feature type="domain" description="Transglycosylase SLT" evidence="4">
    <location>
        <begin position="105"/>
        <end position="202"/>
    </location>
</feature>